<comment type="caution">
    <text evidence="1">The sequence shown here is derived from an EMBL/GenBank/DDBJ whole genome shotgun (WGS) entry which is preliminary data.</text>
</comment>
<organism evidence="1 2">
    <name type="scientific">Acipenser oxyrinchus oxyrinchus</name>
    <dbReference type="NCBI Taxonomy" id="40147"/>
    <lineage>
        <taxon>Eukaryota</taxon>
        <taxon>Metazoa</taxon>
        <taxon>Chordata</taxon>
        <taxon>Craniata</taxon>
        <taxon>Vertebrata</taxon>
        <taxon>Euteleostomi</taxon>
        <taxon>Actinopterygii</taxon>
        <taxon>Chondrostei</taxon>
        <taxon>Acipenseriformes</taxon>
        <taxon>Acipenseridae</taxon>
        <taxon>Acipenser</taxon>
    </lineage>
</organism>
<name>A0AAD8CLN9_ACIOX</name>
<keyword evidence="2" id="KW-1185">Reference proteome</keyword>
<evidence type="ECO:0000313" key="1">
    <source>
        <dbReference type="EMBL" id="KAK1153818.1"/>
    </source>
</evidence>
<dbReference type="Proteomes" id="UP001230051">
    <property type="component" value="Unassembled WGS sequence"/>
</dbReference>
<dbReference type="EMBL" id="JAGXEW010000039">
    <property type="protein sequence ID" value="KAK1153818.1"/>
    <property type="molecule type" value="Genomic_DNA"/>
</dbReference>
<reference evidence="1" key="1">
    <citation type="submission" date="2022-02" db="EMBL/GenBank/DDBJ databases">
        <title>Atlantic sturgeon de novo genome assembly.</title>
        <authorList>
            <person name="Stock M."/>
            <person name="Klopp C."/>
            <person name="Guiguen Y."/>
            <person name="Cabau C."/>
            <person name="Parinello H."/>
            <person name="Santidrian Yebra-Pimentel E."/>
            <person name="Kuhl H."/>
            <person name="Dirks R.P."/>
            <person name="Guessner J."/>
            <person name="Wuertz S."/>
            <person name="Du K."/>
            <person name="Schartl M."/>
        </authorList>
    </citation>
    <scope>NUCLEOTIDE SEQUENCE</scope>
    <source>
        <strain evidence="1">STURGEONOMICS-FGT-2020</strain>
        <tissue evidence="1">Whole blood</tissue>
    </source>
</reference>
<dbReference type="PANTHER" id="PTHR36871:SF1">
    <property type="entry name" value="COILED-COIL DOMAIN-CONTAINING PROTEIN 190"/>
    <property type="match status" value="1"/>
</dbReference>
<evidence type="ECO:0000313" key="2">
    <source>
        <dbReference type="Proteomes" id="UP001230051"/>
    </source>
</evidence>
<gene>
    <name evidence="1" type="ORF">AOXY_G29502</name>
</gene>
<dbReference type="InterPro" id="IPR031525">
    <property type="entry name" value="CC190"/>
</dbReference>
<proteinExistence type="predicted"/>
<accession>A0AAD8CLN9</accession>
<dbReference type="PANTHER" id="PTHR36871">
    <property type="entry name" value="COILED-COIL DOMAIN-CONTAINING PROTEIN 190"/>
    <property type="match status" value="1"/>
</dbReference>
<sequence length="223" mass="25754">MHAGTAARRGQRAELAERRNKHAAQRLSCSLSSLEQRCGRRLALLQEERRQLRLELLQIRTEKTPSLENLAVEFPPDFPKPHLFRKRLSLPSLQVARPLSSRPDLLARRRSLTTVPEDFQKRINSFLSDLDLLKGGVSEECVAVATEEGAGQEQVGEERRGRQRKDWAAVPLEEALREVRLCRYLRHGERPDWERELRLEEIFCKEEGRSERAGEESTGLQRD</sequence>
<dbReference type="AlphaFoldDB" id="A0AAD8CLN9"/>
<protein>
    <submittedName>
        <fullName evidence="1">Uncharacterized protein</fullName>
    </submittedName>
</protein>